<comment type="subcellular location">
    <subcellularLocation>
        <location evidence="1">Cell inner membrane</location>
        <topology evidence="1">Multi-pass membrane protein</topology>
    </subcellularLocation>
</comment>
<dbReference type="GO" id="GO:0015297">
    <property type="term" value="F:antiporter activity"/>
    <property type="evidence" value="ECO:0007669"/>
    <property type="project" value="UniProtKB-KW"/>
</dbReference>
<feature type="transmembrane region" description="Helical" evidence="10">
    <location>
        <begin position="131"/>
        <end position="149"/>
    </location>
</feature>
<accession>A0A7X0JUL6</accession>
<dbReference type="GO" id="GO:0005886">
    <property type="term" value="C:plasma membrane"/>
    <property type="evidence" value="ECO:0007669"/>
    <property type="project" value="UniProtKB-SubCell"/>
</dbReference>
<comment type="caution">
    <text evidence="11">The sequence shown here is derived from an EMBL/GenBank/DDBJ whole genome shotgun (WGS) entry which is preliminary data.</text>
</comment>
<dbReference type="InterPro" id="IPR048279">
    <property type="entry name" value="MdtK-like"/>
</dbReference>
<reference evidence="11 12" key="1">
    <citation type="submission" date="2020-08" db="EMBL/GenBank/DDBJ databases">
        <title>Genomic Encyclopedia of Type Strains, Phase IV (KMG-IV): sequencing the most valuable type-strain genomes for metagenomic binning, comparative biology and taxonomic classification.</title>
        <authorList>
            <person name="Goeker M."/>
        </authorList>
    </citation>
    <scope>NUCLEOTIDE SEQUENCE [LARGE SCALE GENOMIC DNA]</scope>
    <source>
        <strain evidence="11 12">DSM 22368</strain>
    </source>
</reference>
<keyword evidence="2" id="KW-0813">Transport</keyword>
<organism evidence="11 12">
    <name type="scientific">Pseudoteredinibacter isoporae</name>
    <dbReference type="NCBI Taxonomy" id="570281"/>
    <lineage>
        <taxon>Bacteria</taxon>
        <taxon>Pseudomonadati</taxon>
        <taxon>Pseudomonadota</taxon>
        <taxon>Gammaproteobacteria</taxon>
        <taxon>Cellvibrionales</taxon>
        <taxon>Cellvibrionaceae</taxon>
        <taxon>Pseudoteredinibacter</taxon>
    </lineage>
</organism>
<dbReference type="InterPro" id="IPR050222">
    <property type="entry name" value="MATE_MdtK"/>
</dbReference>
<feature type="transmembrane region" description="Helical" evidence="10">
    <location>
        <begin position="426"/>
        <end position="444"/>
    </location>
</feature>
<keyword evidence="7" id="KW-0406">Ion transport</keyword>
<evidence type="ECO:0000256" key="8">
    <source>
        <dbReference type="ARBA" id="ARBA00023136"/>
    </source>
</evidence>
<dbReference type="PIRSF" id="PIRSF006603">
    <property type="entry name" value="DinF"/>
    <property type="match status" value="1"/>
</dbReference>
<gene>
    <name evidence="11" type="ORF">HNR48_001901</name>
</gene>
<keyword evidence="4" id="KW-1003">Cell membrane</keyword>
<dbReference type="GO" id="GO:0006811">
    <property type="term" value="P:monoatomic ion transport"/>
    <property type="evidence" value="ECO:0007669"/>
    <property type="project" value="UniProtKB-KW"/>
</dbReference>
<dbReference type="EMBL" id="JACHHT010000002">
    <property type="protein sequence ID" value="MBB6521616.1"/>
    <property type="molecule type" value="Genomic_DNA"/>
</dbReference>
<dbReference type="Pfam" id="PF01554">
    <property type="entry name" value="MatE"/>
    <property type="match status" value="2"/>
</dbReference>
<evidence type="ECO:0000256" key="9">
    <source>
        <dbReference type="ARBA" id="ARBA00031636"/>
    </source>
</evidence>
<evidence type="ECO:0000256" key="7">
    <source>
        <dbReference type="ARBA" id="ARBA00023065"/>
    </source>
</evidence>
<evidence type="ECO:0000256" key="1">
    <source>
        <dbReference type="ARBA" id="ARBA00004429"/>
    </source>
</evidence>
<feature type="transmembrane region" description="Helical" evidence="10">
    <location>
        <begin position="98"/>
        <end position="119"/>
    </location>
</feature>
<feature type="transmembrane region" description="Helical" evidence="10">
    <location>
        <begin position="170"/>
        <end position="188"/>
    </location>
</feature>
<dbReference type="FunCoup" id="A0A7X0JUL6">
    <property type="interactions" value="254"/>
</dbReference>
<feature type="transmembrane region" description="Helical" evidence="10">
    <location>
        <begin position="359"/>
        <end position="380"/>
    </location>
</feature>
<keyword evidence="6 10" id="KW-1133">Transmembrane helix</keyword>
<dbReference type="InParanoid" id="A0A7X0JUL6"/>
<feature type="transmembrane region" description="Helical" evidence="10">
    <location>
        <begin position="282"/>
        <end position="303"/>
    </location>
</feature>
<protein>
    <recommendedName>
        <fullName evidence="9">Multidrug-efflux transporter</fullName>
    </recommendedName>
</protein>
<evidence type="ECO:0000256" key="3">
    <source>
        <dbReference type="ARBA" id="ARBA00022449"/>
    </source>
</evidence>
<dbReference type="GO" id="GO:0042910">
    <property type="term" value="F:xenobiotic transmembrane transporter activity"/>
    <property type="evidence" value="ECO:0007669"/>
    <property type="project" value="InterPro"/>
</dbReference>
<evidence type="ECO:0000256" key="4">
    <source>
        <dbReference type="ARBA" id="ARBA00022475"/>
    </source>
</evidence>
<dbReference type="Proteomes" id="UP000528457">
    <property type="component" value="Unassembled WGS sequence"/>
</dbReference>
<dbReference type="PANTHER" id="PTHR43298:SF2">
    <property type="entry name" value="FMN_FAD EXPORTER YEEO-RELATED"/>
    <property type="match status" value="1"/>
</dbReference>
<keyword evidence="8 10" id="KW-0472">Membrane</keyword>
<keyword evidence="12" id="KW-1185">Reference proteome</keyword>
<feature type="transmembrane region" description="Helical" evidence="10">
    <location>
        <begin position="324"/>
        <end position="347"/>
    </location>
</feature>
<feature type="transmembrane region" description="Helical" evidence="10">
    <location>
        <begin position="20"/>
        <end position="44"/>
    </location>
</feature>
<evidence type="ECO:0000256" key="10">
    <source>
        <dbReference type="SAM" id="Phobius"/>
    </source>
</evidence>
<proteinExistence type="predicted"/>
<keyword evidence="3" id="KW-0050">Antiport</keyword>
<evidence type="ECO:0000256" key="6">
    <source>
        <dbReference type="ARBA" id="ARBA00022989"/>
    </source>
</evidence>
<evidence type="ECO:0000313" key="12">
    <source>
        <dbReference type="Proteomes" id="UP000528457"/>
    </source>
</evidence>
<sequence length="462" mass="49261">MNTQPQATSRFDQLPELVRLAWPILISQLAISGMGVVDTIMAGSVSSIDLAAVAVAFSLWLPILMFSVGLFSATSSLVAHAWGARDPGTARLHTIQSIWIAIALGIGAAALVTQAPFLLKAMDIDPSVHPIVIAYLDAMVIGLPAAAVYQVLRASSEGTGHSKPVMQINLLAFFANIPLNFIFVHGYFGLPAMGGAGCGWATATVMWLNTLALALYMHKAPQFRELKLFRGGFMPPQLNAAWQILALGLPIGAAVFAEVVIFSIIALLIGSLGATVIAGHQISMNVSAITFMLPLSVSIAITVQVGQRLGAKRPMEAQRTWRQAMLLATAIATTNAILIYLFAWPITGIYSDELAIRELATGLLLFAAAYQISDALQVAAAGALRGYKDTQVTMYITLFAYWGVGLPLGYTLGLTDLITAASGPKGFWISLLISLSLAAVLLMWRLQHISRRNMAISTTING</sequence>
<dbReference type="AlphaFoldDB" id="A0A7X0JUL6"/>
<evidence type="ECO:0000256" key="5">
    <source>
        <dbReference type="ARBA" id="ARBA00022692"/>
    </source>
</evidence>
<dbReference type="NCBIfam" id="TIGR00797">
    <property type="entry name" value="matE"/>
    <property type="match status" value="1"/>
</dbReference>
<evidence type="ECO:0000256" key="2">
    <source>
        <dbReference type="ARBA" id="ARBA00022448"/>
    </source>
</evidence>
<keyword evidence="5 10" id="KW-0812">Transmembrane</keyword>
<name>A0A7X0JUL6_9GAMM</name>
<feature type="transmembrane region" description="Helical" evidence="10">
    <location>
        <begin position="50"/>
        <end position="78"/>
    </location>
</feature>
<feature type="transmembrane region" description="Helical" evidence="10">
    <location>
        <begin position="392"/>
        <end position="414"/>
    </location>
</feature>
<feature type="transmembrane region" description="Helical" evidence="10">
    <location>
        <begin position="194"/>
        <end position="217"/>
    </location>
</feature>
<dbReference type="InterPro" id="IPR002528">
    <property type="entry name" value="MATE_fam"/>
</dbReference>
<dbReference type="CDD" id="cd13131">
    <property type="entry name" value="MATE_NorM_like"/>
    <property type="match status" value="1"/>
</dbReference>
<dbReference type="PANTHER" id="PTHR43298">
    <property type="entry name" value="MULTIDRUG RESISTANCE PROTEIN NORM-RELATED"/>
    <property type="match status" value="1"/>
</dbReference>
<feature type="transmembrane region" description="Helical" evidence="10">
    <location>
        <begin position="238"/>
        <end position="270"/>
    </location>
</feature>
<evidence type="ECO:0000313" key="11">
    <source>
        <dbReference type="EMBL" id="MBB6521616.1"/>
    </source>
</evidence>
<dbReference type="RefSeq" id="WP_166844443.1">
    <property type="nucleotide sequence ID" value="NZ_JAAONY010000002.1"/>
</dbReference>